<dbReference type="Proteomes" id="UP000075787">
    <property type="component" value="Unassembled WGS sequence"/>
</dbReference>
<comment type="caution">
    <text evidence="1">The sequence shown here is derived from an EMBL/GenBank/DDBJ whole genome shotgun (WGS) entry which is preliminary data.</text>
</comment>
<dbReference type="AlphaFoldDB" id="A0A162JZP9"/>
<evidence type="ECO:0000313" key="1">
    <source>
        <dbReference type="EMBL" id="KYO50187.1"/>
    </source>
</evidence>
<accession>A0A162JZP9</accession>
<dbReference type="EMBL" id="LPZR01000205">
    <property type="protein sequence ID" value="KYO50187.1"/>
    <property type="molecule type" value="Genomic_DNA"/>
</dbReference>
<gene>
    <name evidence="1" type="ORF">AUP44_14145</name>
</gene>
<dbReference type="RefSeq" id="WP_062768726.1">
    <property type="nucleotide sequence ID" value="NZ_CP121045.1"/>
</dbReference>
<proteinExistence type="predicted"/>
<evidence type="ECO:0000313" key="2">
    <source>
        <dbReference type="Proteomes" id="UP000075787"/>
    </source>
</evidence>
<reference evidence="1 2" key="1">
    <citation type="submission" date="2015-12" db="EMBL/GenBank/DDBJ databases">
        <title>Genome sequence of Tistrella mobilis MCCC 1A02139.</title>
        <authorList>
            <person name="Lu L."/>
            <person name="Lai Q."/>
            <person name="Shao Z."/>
            <person name="Qian P."/>
        </authorList>
    </citation>
    <scope>NUCLEOTIDE SEQUENCE [LARGE SCALE GENOMIC DNA]</scope>
    <source>
        <strain evidence="1 2">MCCC 1A02139</strain>
    </source>
</reference>
<sequence length="115" mass="12054">MTDQPLTAPCPVAALATDWAILDDQIAGGWVDVTAEPGLALALDALRNAVMARAVGVTAGSVSGAAFQAWLVGLHVSIADDPELDEDARARHLRLAAEGARHLLRYLTTLRLSAD</sequence>
<name>A0A162JZP9_9PROT</name>
<dbReference type="GeneID" id="97243643"/>
<protein>
    <submittedName>
        <fullName evidence="1">Uncharacterized protein</fullName>
    </submittedName>
</protein>
<organism evidence="1 2">
    <name type="scientific">Tistrella mobilis</name>
    <dbReference type="NCBI Taxonomy" id="171437"/>
    <lineage>
        <taxon>Bacteria</taxon>
        <taxon>Pseudomonadati</taxon>
        <taxon>Pseudomonadota</taxon>
        <taxon>Alphaproteobacteria</taxon>
        <taxon>Geminicoccales</taxon>
        <taxon>Geminicoccaceae</taxon>
        <taxon>Tistrella</taxon>
    </lineage>
</organism>